<evidence type="ECO:0000259" key="8">
    <source>
        <dbReference type="PROSITE" id="PS52029"/>
    </source>
</evidence>
<feature type="active site" description="Nucleophile" evidence="7">
    <location>
        <position position="197"/>
    </location>
</feature>
<comment type="pathway">
    <text evidence="1 7">Cell wall biogenesis; peptidoglycan biosynthesis.</text>
</comment>
<evidence type="ECO:0000313" key="9">
    <source>
        <dbReference type="EMBL" id="QUW04687.1"/>
    </source>
</evidence>
<evidence type="ECO:0000256" key="1">
    <source>
        <dbReference type="ARBA" id="ARBA00004752"/>
    </source>
</evidence>
<dbReference type="Gene3D" id="2.40.440.10">
    <property type="entry name" value="L,D-transpeptidase catalytic domain-like"/>
    <property type="match status" value="1"/>
</dbReference>
<dbReference type="PANTHER" id="PTHR36699">
    <property type="entry name" value="LD-TRANSPEPTIDASE"/>
    <property type="match status" value="1"/>
</dbReference>
<organism evidence="9 10">
    <name type="scientific">Chloracidobacterium validum</name>
    <dbReference type="NCBI Taxonomy" id="2821543"/>
    <lineage>
        <taxon>Bacteria</taxon>
        <taxon>Pseudomonadati</taxon>
        <taxon>Acidobacteriota</taxon>
        <taxon>Terriglobia</taxon>
        <taxon>Terriglobales</taxon>
        <taxon>Acidobacteriaceae</taxon>
        <taxon>Chloracidobacterium</taxon>
    </lineage>
</organism>
<sequence>MGSVAIVSGVCHGNRWLVVATRWLRLVLPLFLAVQDGRAASPRPQVSPTPDALERLRAAAAQAGVSFPLQHVALRVYKQQRRLELWSGETCIKTYRVSLGAEPELDKVREGDHRTPVGTFYVCTRNDRSRFHLFLGLSYPNKEAAERGLRDGLITRHQYRAIQQSHRRRTRPPWNTPLGGEVGIHGGGVGQDWTWGCIALNNDDIEELWLACPLKTPVTIVL</sequence>
<keyword evidence="5 7" id="KW-0573">Peptidoglycan synthesis</keyword>
<keyword evidence="10" id="KW-1185">Reference proteome</keyword>
<gene>
    <name evidence="9" type="ORF">J8C06_13025</name>
</gene>
<feature type="active site" description="Proton donor/acceptor" evidence="7">
    <location>
        <position position="185"/>
    </location>
</feature>
<evidence type="ECO:0000256" key="3">
    <source>
        <dbReference type="ARBA" id="ARBA00022679"/>
    </source>
</evidence>
<dbReference type="EMBL" id="CP072649">
    <property type="protein sequence ID" value="QUW04687.1"/>
    <property type="molecule type" value="Genomic_DNA"/>
</dbReference>
<dbReference type="InterPro" id="IPR005490">
    <property type="entry name" value="LD_TPept_cat_dom"/>
</dbReference>
<dbReference type="PANTHER" id="PTHR36699:SF1">
    <property type="entry name" value="L,D-TRANSPEPTIDASE YAFK-RELATED"/>
    <property type="match status" value="1"/>
</dbReference>
<dbReference type="Pfam" id="PF03734">
    <property type="entry name" value="YkuD"/>
    <property type="match status" value="1"/>
</dbReference>
<name>A0ABX8BCP5_9BACT</name>
<keyword evidence="3" id="KW-0808">Transferase</keyword>
<evidence type="ECO:0000256" key="4">
    <source>
        <dbReference type="ARBA" id="ARBA00022960"/>
    </source>
</evidence>
<dbReference type="Proteomes" id="UP000676506">
    <property type="component" value="Chromosome 2"/>
</dbReference>
<accession>A0ABX8BCP5</accession>
<evidence type="ECO:0000256" key="7">
    <source>
        <dbReference type="PROSITE-ProRule" id="PRU01373"/>
    </source>
</evidence>
<proteinExistence type="inferred from homology"/>
<dbReference type="PROSITE" id="PS52029">
    <property type="entry name" value="LD_TPASE"/>
    <property type="match status" value="1"/>
</dbReference>
<evidence type="ECO:0000313" key="10">
    <source>
        <dbReference type="Proteomes" id="UP000676506"/>
    </source>
</evidence>
<dbReference type="RefSeq" id="WP_211430576.1">
    <property type="nucleotide sequence ID" value="NZ_CP072649.1"/>
</dbReference>
<protein>
    <submittedName>
        <fullName evidence="9">L,D-transpeptidase</fullName>
    </submittedName>
</protein>
<reference evidence="9 10" key="1">
    <citation type="submission" date="2021-03" db="EMBL/GenBank/DDBJ databases">
        <title>Genomic and phenotypic characterization of Chloracidobacterium isolates provides evidence for multiple species.</title>
        <authorList>
            <person name="Saini M.K."/>
            <person name="Costas A.M.G."/>
            <person name="Tank M."/>
            <person name="Bryant D.A."/>
        </authorList>
    </citation>
    <scope>NUCLEOTIDE SEQUENCE [LARGE SCALE GENOMIC DNA]</scope>
    <source>
        <strain evidence="9 10">BV2-C</strain>
    </source>
</reference>
<evidence type="ECO:0000256" key="5">
    <source>
        <dbReference type="ARBA" id="ARBA00022984"/>
    </source>
</evidence>
<comment type="similarity">
    <text evidence="2">Belongs to the YkuD family.</text>
</comment>
<keyword evidence="6 7" id="KW-0961">Cell wall biogenesis/degradation</keyword>
<keyword evidence="4 7" id="KW-0133">Cell shape</keyword>
<evidence type="ECO:0000256" key="2">
    <source>
        <dbReference type="ARBA" id="ARBA00005992"/>
    </source>
</evidence>
<feature type="domain" description="L,D-TPase catalytic" evidence="8">
    <location>
        <begin position="72"/>
        <end position="221"/>
    </location>
</feature>
<dbReference type="CDD" id="cd16913">
    <property type="entry name" value="YkuD_like"/>
    <property type="match status" value="1"/>
</dbReference>
<evidence type="ECO:0000256" key="6">
    <source>
        <dbReference type="ARBA" id="ARBA00023316"/>
    </source>
</evidence>
<dbReference type="SUPFAM" id="SSF141523">
    <property type="entry name" value="L,D-transpeptidase catalytic domain-like"/>
    <property type="match status" value="1"/>
</dbReference>
<dbReference type="InterPro" id="IPR038063">
    <property type="entry name" value="Transpep_catalytic_dom"/>
</dbReference>